<dbReference type="AlphaFoldDB" id="A0A1F4U5K7"/>
<dbReference type="PANTHER" id="PTHR30189">
    <property type="entry name" value="LPS-ASSEMBLY PROTEIN"/>
    <property type="match status" value="1"/>
</dbReference>
<dbReference type="Proteomes" id="UP000179242">
    <property type="component" value="Unassembled WGS sequence"/>
</dbReference>
<feature type="chain" id="PRO_5009514746" description="LptD C-terminal domain-containing protein" evidence="1">
    <location>
        <begin position="17"/>
        <end position="453"/>
    </location>
</feature>
<dbReference type="InterPro" id="IPR050218">
    <property type="entry name" value="LptD"/>
</dbReference>
<name>A0A1F4U5K7_UNCSA</name>
<organism evidence="2 3">
    <name type="scientific">candidate division WOR-1 bacterium RIFOXYC2_FULL_46_14</name>
    <dbReference type="NCBI Taxonomy" id="1802587"/>
    <lineage>
        <taxon>Bacteria</taxon>
        <taxon>Bacillati</taxon>
        <taxon>Saganbacteria</taxon>
    </lineage>
</organism>
<keyword evidence="1" id="KW-0732">Signal</keyword>
<evidence type="ECO:0000256" key="1">
    <source>
        <dbReference type="SAM" id="SignalP"/>
    </source>
</evidence>
<gene>
    <name evidence="2" type="ORF">A2438_08415</name>
</gene>
<proteinExistence type="predicted"/>
<accession>A0A1F4U5K7</accession>
<dbReference type="GO" id="GO:0009279">
    <property type="term" value="C:cell outer membrane"/>
    <property type="evidence" value="ECO:0007669"/>
    <property type="project" value="TreeGrafter"/>
</dbReference>
<evidence type="ECO:0000313" key="2">
    <source>
        <dbReference type="EMBL" id="OGC39563.1"/>
    </source>
</evidence>
<dbReference type="GO" id="GO:1990351">
    <property type="term" value="C:transporter complex"/>
    <property type="evidence" value="ECO:0007669"/>
    <property type="project" value="TreeGrafter"/>
</dbReference>
<sequence>MKRLLILLLICSPAFALEKDFVINANSISYEQDTVRAVGSVEATYDGVEMVGDEIEYNFKLDRGTGKNVKVNYENVKIEGTKLEFDREEVKLTNASFDTCGIRPVPHYHISARQISLYPKNKWLVAYWGIFWYQNIPTLPIPVYVYDIEAARKGELNTLPYPEVGSNDQDGFFINERVAWYLNRKLNGSFLMQYAAKKSLGGGVDLNYLANEDNQGSVRAFMNFVEPPRLGWTHHYYFGKQLQNSFMPRDRFASSTFKQLELETNVTYRERINYEYVSKLPEIVLKIKQPDIKVSGGVISDGSVEAVTKVGISANFAKPIYEKDGFVVTPVLALAYTRYSGGQDWTKNTIAVNAEKKWEMGKSLLVGFSHFINNDGQSPFAYEMYRFVPYDQLYAGIKTKLGKSSFVFDIVYNMPNFSPQDIDYTLSAGMHCYSIGLKYRVMRNEVNLVFGII</sequence>
<dbReference type="EMBL" id="MEUJ01000008">
    <property type="protein sequence ID" value="OGC39563.1"/>
    <property type="molecule type" value="Genomic_DNA"/>
</dbReference>
<feature type="signal peptide" evidence="1">
    <location>
        <begin position="1"/>
        <end position="16"/>
    </location>
</feature>
<protein>
    <recommendedName>
        <fullName evidence="4">LptD C-terminal domain-containing protein</fullName>
    </recommendedName>
</protein>
<evidence type="ECO:0000313" key="3">
    <source>
        <dbReference type="Proteomes" id="UP000179242"/>
    </source>
</evidence>
<reference evidence="2 3" key="1">
    <citation type="journal article" date="2016" name="Nat. Commun.">
        <title>Thousands of microbial genomes shed light on interconnected biogeochemical processes in an aquifer system.</title>
        <authorList>
            <person name="Anantharaman K."/>
            <person name="Brown C.T."/>
            <person name="Hug L.A."/>
            <person name="Sharon I."/>
            <person name="Castelle C.J."/>
            <person name="Probst A.J."/>
            <person name="Thomas B.C."/>
            <person name="Singh A."/>
            <person name="Wilkins M.J."/>
            <person name="Karaoz U."/>
            <person name="Brodie E.L."/>
            <person name="Williams K.H."/>
            <person name="Hubbard S.S."/>
            <person name="Banfield J.F."/>
        </authorList>
    </citation>
    <scope>NUCLEOTIDE SEQUENCE [LARGE SCALE GENOMIC DNA]</scope>
</reference>
<dbReference type="PANTHER" id="PTHR30189:SF1">
    <property type="entry name" value="LPS-ASSEMBLY PROTEIN LPTD"/>
    <property type="match status" value="1"/>
</dbReference>
<comment type="caution">
    <text evidence="2">The sequence shown here is derived from an EMBL/GenBank/DDBJ whole genome shotgun (WGS) entry which is preliminary data.</text>
</comment>
<evidence type="ECO:0008006" key="4">
    <source>
        <dbReference type="Google" id="ProtNLM"/>
    </source>
</evidence>